<sequence length="207" mass="22733">MGRRKKQRGAQRPRPEADYTLPVAANGTVMVDVNDGRRVAFGPAADETDEDARANPVCHVCGQPARRVDYAELEQFDPAAFEDLRDNFTDDEIFTCWVCEACDRFGFLIGHLDHDDDTPEPYEDDYFDPELDCAACGSYDVLVGDPAMAMKQDRPGFLAARKEFGPAALLNGEAVWCQRCGTIGYNPGPADGFSIYGGPVDGAWARP</sequence>
<organism evidence="1 2">
    <name type="scientific">Tessaracoccus palaemonis</name>
    <dbReference type="NCBI Taxonomy" id="2829499"/>
    <lineage>
        <taxon>Bacteria</taxon>
        <taxon>Bacillati</taxon>
        <taxon>Actinomycetota</taxon>
        <taxon>Actinomycetes</taxon>
        <taxon>Propionibacteriales</taxon>
        <taxon>Propionibacteriaceae</taxon>
        <taxon>Tessaracoccus</taxon>
    </lineage>
</organism>
<accession>A0ABX8SK40</accession>
<name>A0ABX8SK40_9ACTN</name>
<dbReference type="RefSeq" id="WP_219082037.1">
    <property type="nucleotide sequence ID" value="NZ_CP079216.1"/>
</dbReference>
<evidence type="ECO:0008006" key="3">
    <source>
        <dbReference type="Google" id="ProtNLM"/>
    </source>
</evidence>
<reference evidence="1 2" key="1">
    <citation type="submission" date="2021-07" db="EMBL/GenBank/DDBJ databases">
        <title>complete genome sequencing of Tessaracoccus sp.J1M15.</title>
        <authorList>
            <person name="Bae J.-W."/>
            <person name="Kim D.-y."/>
        </authorList>
    </citation>
    <scope>NUCLEOTIDE SEQUENCE [LARGE SCALE GENOMIC DNA]</scope>
    <source>
        <strain evidence="1 2">J1M15</strain>
    </source>
</reference>
<evidence type="ECO:0000313" key="1">
    <source>
        <dbReference type="EMBL" id="QXT62807.1"/>
    </source>
</evidence>
<gene>
    <name evidence="1" type="ORF">KDB89_13930</name>
</gene>
<dbReference type="Proteomes" id="UP000824504">
    <property type="component" value="Chromosome"/>
</dbReference>
<evidence type="ECO:0000313" key="2">
    <source>
        <dbReference type="Proteomes" id="UP000824504"/>
    </source>
</evidence>
<dbReference type="EMBL" id="CP079216">
    <property type="protein sequence ID" value="QXT62807.1"/>
    <property type="molecule type" value="Genomic_DNA"/>
</dbReference>
<protein>
    <recommendedName>
        <fullName evidence="3">DUF1963 domain-containing protein</fullName>
    </recommendedName>
</protein>
<proteinExistence type="predicted"/>
<keyword evidence="2" id="KW-1185">Reference proteome</keyword>